<accession>A0ABS0XTJ2</accession>
<reference evidence="2" key="1">
    <citation type="submission" date="2020-12" db="EMBL/GenBank/DDBJ databases">
        <title>Hymenobacter sp.</title>
        <authorList>
            <person name="Kim M.K."/>
        </authorList>
    </citation>
    <scope>NUCLEOTIDE SEQUENCE [LARGE SCALE GENOMIC DNA]</scope>
    <source>
        <strain evidence="2">BT553</strain>
    </source>
</reference>
<name>A0ABS0XTJ2_9SPHN</name>
<keyword evidence="2" id="KW-1185">Reference proteome</keyword>
<protein>
    <submittedName>
        <fullName evidence="1">Uncharacterized protein</fullName>
    </submittedName>
</protein>
<evidence type="ECO:0000313" key="1">
    <source>
        <dbReference type="EMBL" id="MBJ6123346.1"/>
    </source>
</evidence>
<organism evidence="1 2">
    <name type="scientific">Sphingomonas mollis</name>
    <dbReference type="NCBI Taxonomy" id="2795726"/>
    <lineage>
        <taxon>Bacteria</taxon>
        <taxon>Pseudomonadati</taxon>
        <taxon>Pseudomonadota</taxon>
        <taxon>Alphaproteobacteria</taxon>
        <taxon>Sphingomonadales</taxon>
        <taxon>Sphingomonadaceae</taxon>
        <taxon>Sphingomonas</taxon>
    </lineage>
</organism>
<comment type="caution">
    <text evidence="1">The sequence shown here is derived from an EMBL/GenBank/DDBJ whole genome shotgun (WGS) entry which is preliminary data.</text>
</comment>
<sequence length="144" mass="15775">MPHPVLEKIDRAKPYFTRKLIRRRPDGDQECELQIWLPVQLDNGGWVSAVHITDVTLPHISAMPGEDPLGALLSAVAFARNVVDHEDGAFLFGDMQWEGAGLPISLNLGFRPEKLADLEAQAVALADNAAQLTYGHLMPAPSSR</sequence>
<dbReference type="RefSeq" id="WP_233151107.1">
    <property type="nucleotide sequence ID" value="NZ_JAELXS010000011.1"/>
</dbReference>
<dbReference type="Proteomes" id="UP000640426">
    <property type="component" value="Unassembled WGS sequence"/>
</dbReference>
<evidence type="ECO:0000313" key="2">
    <source>
        <dbReference type="Proteomes" id="UP000640426"/>
    </source>
</evidence>
<dbReference type="EMBL" id="JAELXS010000011">
    <property type="protein sequence ID" value="MBJ6123346.1"/>
    <property type="molecule type" value="Genomic_DNA"/>
</dbReference>
<gene>
    <name evidence="1" type="ORF">JAO74_16280</name>
</gene>
<proteinExistence type="predicted"/>